<feature type="compositionally biased region" description="Polar residues" evidence="1">
    <location>
        <begin position="482"/>
        <end position="499"/>
    </location>
</feature>
<keyword evidence="2" id="KW-1133">Transmembrane helix</keyword>
<feature type="compositionally biased region" description="Low complexity" evidence="1">
    <location>
        <begin position="500"/>
        <end position="511"/>
    </location>
</feature>
<accession>A0ABQ8VHN4</accession>
<evidence type="ECO:0000256" key="1">
    <source>
        <dbReference type="SAM" id="MobiDB-lite"/>
    </source>
</evidence>
<organism evidence="4 5">
    <name type="scientific">Lentinula lateritia</name>
    <dbReference type="NCBI Taxonomy" id="40482"/>
    <lineage>
        <taxon>Eukaryota</taxon>
        <taxon>Fungi</taxon>
        <taxon>Dikarya</taxon>
        <taxon>Basidiomycota</taxon>
        <taxon>Agaricomycotina</taxon>
        <taxon>Agaricomycetes</taxon>
        <taxon>Agaricomycetidae</taxon>
        <taxon>Agaricales</taxon>
        <taxon>Marasmiineae</taxon>
        <taxon>Omphalotaceae</taxon>
        <taxon>Lentinula</taxon>
    </lineage>
</organism>
<feature type="transmembrane region" description="Helical" evidence="2">
    <location>
        <begin position="404"/>
        <end position="423"/>
    </location>
</feature>
<keyword evidence="2" id="KW-0812">Transmembrane</keyword>
<dbReference type="InterPro" id="IPR002123">
    <property type="entry name" value="Plipid/glycerol_acylTrfase"/>
</dbReference>
<feature type="transmembrane region" description="Helical" evidence="2">
    <location>
        <begin position="342"/>
        <end position="360"/>
    </location>
</feature>
<feature type="transmembrane region" description="Helical" evidence="2">
    <location>
        <begin position="381"/>
        <end position="398"/>
    </location>
</feature>
<dbReference type="Pfam" id="PF01553">
    <property type="entry name" value="Acyltransferase"/>
    <property type="match status" value="1"/>
</dbReference>
<evidence type="ECO:0000256" key="2">
    <source>
        <dbReference type="SAM" id="Phobius"/>
    </source>
</evidence>
<dbReference type="EMBL" id="JANVFT010000032">
    <property type="protein sequence ID" value="KAJ4494446.1"/>
    <property type="molecule type" value="Genomic_DNA"/>
</dbReference>
<feature type="domain" description="Phospholipid/glycerol acyltransferase" evidence="3">
    <location>
        <begin position="46"/>
        <end position="173"/>
    </location>
</feature>
<evidence type="ECO:0000259" key="3">
    <source>
        <dbReference type="SMART" id="SM00563"/>
    </source>
</evidence>
<sequence length="663" mass="74534">MSSLANDFNFFLLHRLIRYVTGLAAVSFFSEIRVVGGENVPQTGPIIITATHHNMMLDPVILSSTFPNQRILHYWSKASLFANPVIRQILLSTGNIPVDRKSNDRRVLFRGTFEALSKGYAVALFPEGTSYTEPRIMQIKDGAAWTALEYTKYAKEHPGTQEVKVVPVAIVYTNKSKYRSSFHSNCRCLPRFGQPISIDPYKEQFFSDNEGAPRAAAKRLSHDIETELTKHTVNAPDWDTLYAARMARDILWQKDNSINLDDFVAISQTLVDLFSTVDVTPKFNSTRLRLLEYYSLLQTTNLTNSILSTLPLPRDLDPYKPVALPSRLLTLLLFVRDTCSSLVHLPFFLFPLVVHMPVYIMGRFGAHLVEDEEETQAQNKVAFGLFSLFLIYPAAFFFLWALFWYTPVGAIIAATTVYMFAIYHNRTITGNYEAARRFITAWRILIGVWAPKKWDLSVSALSLYTTPKTPKENPWVKKPKTNPISAPSISSDDNPNVNISSSGTCTPSGTSLNPLHHISSPPPTVKTYSRPHSRRRPPTRRIMRHVLRARIEAVKALAVFFDQLEHTGERSKLKVCASSHLAETYGGLDGRFHVFDPSLPVVGSKVQTDVQGWRYATEVVTFLRKRGAKIPSVNGGGVKEDMEDWALTSDAEGESIPSLDDSP</sequence>
<feature type="region of interest" description="Disordered" evidence="1">
    <location>
        <begin position="472"/>
        <end position="536"/>
    </location>
</feature>
<dbReference type="SUPFAM" id="SSF69593">
    <property type="entry name" value="Glycerol-3-phosphate (1)-acyltransferase"/>
    <property type="match status" value="1"/>
</dbReference>
<feature type="region of interest" description="Disordered" evidence="1">
    <location>
        <begin position="641"/>
        <end position="663"/>
    </location>
</feature>
<evidence type="ECO:0000313" key="4">
    <source>
        <dbReference type="EMBL" id="KAJ4494446.1"/>
    </source>
</evidence>
<name>A0ABQ8VHN4_9AGAR</name>
<dbReference type="CDD" id="cd07992">
    <property type="entry name" value="LPLAT_AAK14816-like"/>
    <property type="match status" value="1"/>
</dbReference>
<comment type="caution">
    <text evidence="4">The sequence shown here is derived from an EMBL/GenBank/DDBJ whole genome shotgun (WGS) entry which is preliminary data.</text>
</comment>
<dbReference type="InterPro" id="IPR052744">
    <property type="entry name" value="GPAT/DAPAT"/>
</dbReference>
<evidence type="ECO:0000313" key="5">
    <source>
        <dbReference type="Proteomes" id="UP001150217"/>
    </source>
</evidence>
<keyword evidence="5" id="KW-1185">Reference proteome</keyword>
<proteinExistence type="predicted"/>
<reference evidence="4" key="1">
    <citation type="submission" date="2022-08" db="EMBL/GenBank/DDBJ databases">
        <title>A Global Phylogenomic Analysis of the Shiitake Genus Lentinula.</title>
        <authorList>
            <consortium name="DOE Joint Genome Institute"/>
            <person name="Sierra-Patev S."/>
            <person name="Min B."/>
            <person name="Naranjo-Ortiz M."/>
            <person name="Looney B."/>
            <person name="Konkel Z."/>
            <person name="Slot J.C."/>
            <person name="Sakamoto Y."/>
            <person name="Steenwyk J.L."/>
            <person name="Rokas A."/>
            <person name="Carro J."/>
            <person name="Camarero S."/>
            <person name="Ferreira P."/>
            <person name="Molpeceres G."/>
            <person name="Ruiz-Duenas F.J."/>
            <person name="Serrano A."/>
            <person name="Henrissat B."/>
            <person name="Drula E."/>
            <person name="Hughes K.W."/>
            <person name="Mata J.L."/>
            <person name="Ishikawa N.K."/>
            <person name="Vargas-Isla R."/>
            <person name="Ushijima S."/>
            <person name="Smith C.A."/>
            <person name="Ahrendt S."/>
            <person name="Andreopoulos W."/>
            <person name="He G."/>
            <person name="Labutti K."/>
            <person name="Lipzen A."/>
            <person name="Ng V."/>
            <person name="Riley R."/>
            <person name="Sandor L."/>
            <person name="Barry K."/>
            <person name="Martinez A.T."/>
            <person name="Xiao Y."/>
            <person name="Gibbons J.G."/>
            <person name="Terashima K."/>
            <person name="Grigoriev I.V."/>
            <person name="Hibbett D.S."/>
        </authorList>
    </citation>
    <scope>NUCLEOTIDE SEQUENCE</scope>
    <source>
        <strain evidence="4">RHP3577 ss4</strain>
    </source>
</reference>
<keyword evidence="2" id="KW-0472">Membrane</keyword>
<dbReference type="PANTHER" id="PTHR31605">
    <property type="entry name" value="GLYCEROL-3-PHOSPHATE O-ACYLTRANSFERASE 1"/>
    <property type="match status" value="1"/>
</dbReference>
<dbReference type="Proteomes" id="UP001150217">
    <property type="component" value="Unassembled WGS sequence"/>
</dbReference>
<protein>
    <recommendedName>
        <fullName evidence="3">Phospholipid/glycerol acyltransferase domain-containing protein</fullName>
    </recommendedName>
</protein>
<gene>
    <name evidence="4" type="ORF">C8R41DRAFT_763378</name>
</gene>
<dbReference type="SMART" id="SM00563">
    <property type="entry name" value="PlsC"/>
    <property type="match status" value="1"/>
</dbReference>
<dbReference type="PANTHER" id="PTHR31605:SF0">
    <property type="entry name" value="GLYCEROL-3-PHOSPHATE O-ACYLTRANSFERASE 1"/>
    <property type="match status" value="1"/>
</dbReference>